<comment type="caution">
    <text evidence="7">The sequence shown here is derived from an EMBL/GenBank/DDBJ whole genome shotgun (WGS) entry which is preliminary data.</text>
</comment>
<evidence type="ECO:0000256" key="4">
    <source>
        <dbReference type="PROSITE-ProRule" id="PRU00134"/>
    </source>
</evidence>
<dbReference type="GeneID" id="87889117"/>
<evidence type="ECO:0000313" key="7">
    <source>
        <dbReference type="EMBL" id="KAK3306380.1"/>
    </source>
</evidence>
<dbReference type="Pfam" id="PF01753">
    <property type="entry name" value="zf-MYND"/>
    <property type="match status" value="1"/>
</dbReference>
<name>A0AAJ0M285_9PEZI</name>
<accession>A0AAJ0M285</accession>
<reference evidence="7" key="1">
    <citation type="journal article" date="2023" name="Mol. Phylogenet. Evol.">
        <title>Genome-scale phylogeny and comparative genomics of the fungal order Sordariales.</title>
        <authorList>
            <person name="Hensen N."/>
            <person name="Bonometti L."/>
            <person name="Westerberg I."/>
            <person name="Brannstrom I.O."/>
            <person name="Guillou S."/>
            <person name="Cros-Aarteil S."/>
            <person name="Calhoun S."/>
            <person name="Haridas S."/>
            <person name="Kuo A."/>
            <person name="Mondo S."/>
            <person name="Pangilinan J."/>
            <person name="Riley R."/>
            <person name="LaButti K."/>
            <person name="Andreopoulos B."/>
            <person name="Lipzen A."/>
            <person name="Chen C."/>
            <person name="Yan M."/>
            <person name="Daum C."/>
            <person name="Ng V."/>
            <person name="Clum A."/>
            <person name="Steindorff A."/>
            <person name="Ohm R.A."/>
            <person name="Martin F."/>
            <person name="Silar P."/>
            <person name="Natvig D.O."/>
            <person name="Lalanne C."/>
            <person name="Gautier V."/>
            <person name="Ament-Velasquez S.L."/>
            <person name="Kruys A."/>
            <person name="Hutchinson M.I."/>
            <person name="Powell A.J."/>
            <person name="Barry K."/>
            <person name="Miller A.N."/>
            <person name="Grigoriev I.V."/>
            <person name="Debuchy R."/>
            <person name="Gladieux P."/>
            <person name="Hiltunen Thoren M."/>
            <person name="Johannesson H."/>
        </authorList>
    </citation>
    <scope>NUCLEOTIDE SEQUENCE</scope>
    <source>
        <strain evidence="7">CBS 333.67</strain>
    </source>
</reference>
<feature type="region of interest" description="Disordered" evidence="5">
    <location>
        <begin position="324"/>
        <end position="381"/>
    </location>
</feature>
<dbReference type="AlphaFoldDB" id="A0AAJ0M285"/>
<organism evidence="7 8">
    <name type="scientific">Chaetomium strumarium</name>
    <dbReference type="NCBI Taxonomy" id="1170767"/>
    <lineage>
        <taxon>Eukaryota</taxon>
        <taxon>Fungi</taxon>
        <taxon>Dikarya</taxon>
        <taxon>Ascomycota</taxon>
        <taxon>Pezizomycotina</taxon>
        <taxon>Sordariomycetes</taxon>
        <taxon>Sordariomycetidae</taxon>
        <taxon>Sordariales</taxon>
        <taxon>Chaetomiaceae</taxon>
        <taxon>Chaetomium</taxon>
    </lineage>
</organism>
<dbReference type="SUPFAM" id="SSF144232">
    <property type="entry name" value="HIT/MYND zinc finger-like"/>
    <property type="match status" value="1"/>
</dbReference>
<feature type="compositionally biased region" description="Polar residues" evidence="5">
    <location>
        <begin position="363"/>
        <end position="381"/>
    </location>
</feature>
<evidence type="ECO:0000256" key="3">
    <source>
        <dbReference type="ARBA" id="ARBA00022833"/>
    </source>
</evidence>
<feature type="domain" description="MYND-type" evidence="6">
    <location>
        <begin position="196"/>
        <end position="236"/>
    </location>
</feature>
<evidence type="ECO:0000256" key="1">
    <source>
        <dbReference type="ARBA" id="ARBA00022723"/>
    </source>
</evidence>
<protein>
    <recommendedName>
        <fullName evidence="6">MYND-type domain-containing protein</fullName>
    </recommendedName>
</protein>
<evidence type="ECO:0000256" key="5">
    <source>
        <dbReference type="SAM" id="MobiDB-lite"/>
    </source>
</evidence>
<dbReference type="GO" id="GO:0008270">
    <property type="term" value="F:zinc ion binding"/>
    <property type="evidence" value="ECO:0007669"/>
    <property type="project" value="UniProtKB-KW"/>
</dbReference>
<keyword evidence="3" id="KW-0862">Zinc</keyword>
<evidence type="ECO:0000259" key="6">
    <source>
        <dbReference type="PROSITE" id="PS50865"/>
    </source>
</evidence>
<evidence type="ECO:0000256" key="2">
    <source>
        <dbReference type="ARBA" id="ARBA00022771"/>
    </source>
</evidence>
<reference evidence="7" key="2">
    <citation type="submission" date="2023-06" db="EMBL/GenBank/DDBJ databases">
        <authorList>
            <consortium name="Lawrence Berkeley National Laboratory"/>
            <person name="Mondo S.J."/>
            <person name="Hensen N."/>
            <person name="Bonometti L."/>
            <person name="Westerberg I."/>
            <person name="Brannstrom I.O."/>
            <person name="Guillou S."/>
            <person name="Cros-Aarteil S."/>
            <person name="Calhoun S."/>
            <person name="Haridas S."/>
            <person name="Kuo A."/>
            <person name="Pangilinan J."/>
            <person name="Riley R."/>
            <person name="Labutti K."/>
            <person name="Andreopoulos B."/>
            <person name="Lipzen A."/>
            <person name="Chen C."/>
            <person name="Yanf M."/>
            <person name="Daum C."/>
            <person name="Ng V."/>
            <person name="Clum A."/>
            <person name="Steindorff A."/>
            <person name="Ohm R."/>
            <person name="Martin F."/>
            <person name="Silar P."/>
            <person name="Natvig D."/>
            <person name="Lalanne C."/>
            <person name="Gautier V."/>
            <person name="Ament-Velasquez S.L."/>
            <person name="Kruys A."/>
            <person name="Hutchinson M.I."/>
            <person name="Powell A.J."/>
            <person name="Barry K."/>
            <person name="Miller A.N."/>
            <person name="Grigoriev I.V."/>
            <person name="Debuchy R."/>
            <person name="Gladieux P."/>
            <person name="Thoren M.H."/>
            <person name="Johannesson H."/>
        </authorList>
    </citation>
    <scope>NUCLEOTIDE SEQUENCE</scope>
    <source>
        <strain evidence="7">CBS 333.67</strain>
    </source>
</reference>
<sequence>MVANPRLLRSDNNNIFDFGRHYVAFLPMADQVTHLVNHLIASGYDWGRMYAEAVSGRFLATHGTIHERWYNAIVSELVWREEEEFAGLRIGGEDGGSRRASLEIRRKIWPRGRLPVTTPIEVMEREDVAMGDAVDEKSLTGRYPKRQKKFKKTNPPKKDRKEGIGAKIFRLPVLPRWGELEVVVRLRGDRQQPGECGRHSGSPLNTAKSVCNGCKQASYCSRECQVGDWPLHKKVCKDLAGDGVDDKRPSPEHRRILFFPMHSSEPETKCSSSSADDVDLFAKELCQMGSETKTASGPRSDFGCFAMRVEGVVEMGQGRDAQELTTGMKKEIPQQHKSRCSSRRSLVPSRRKDTEASLGPAANGTNGTANLIRNNDNNTQGRAASTLLDNVERLNKHMNSYPEYMGYQAAPGFREASRQRDSDDNLEKFFGSLKRHEVDPGGCDEGTQTASHDESVKGCTGCSLMPIHSTVNLQKTKEERRDLKKHV</sequence>
<dbReference type="RefSeq" id="XP_062722160.1">
    <property type="nucleotide sequence ID" value="XM_062870288.1"/>
</dbReference>
<evidence type="ECO:0000313" key="8">
    <source>
        <dbReference type="Proteomes" id="UP001273166"/>
    </source>
</evidence>
<dbReference type="EMBL" id="JAUDZG010000003">
    <property type="protein sequence ID" value="KAK3306380.1"/>
    <property type="molecule type" value="Genomic_DNA"/>
</dbReference>
<dbReference type="PROSITE" id="PS50865">
    <property type="entry name" value="ZF_MYND_2"/>
    <property type="match status" value="1"/>
</dbReference>
<dbReference type="Proteomes" id="UP001273166">
    <property type="component" value="Unassembled WGS sequence"/>
</dbReference>
<proteinExistence type="predicted"/>
<dbReference type="InterPro" id="IPR002893">
    <property type="entry name" value="Znf_MYND"/>
</dbReference>
<gene>
    <name evidence="7" type="ORF">B0T15DRAFT_552155</name>
</gene>
<keyword evidence="2 4" id="KW-0863">Zinc-finger</keyword>
<keyword evidence="8" id="KW-1185">Reference proteome</keyword>
<dbReference type="Gene3D" id="6.10.140.2220">
    <property type="match status" value="1"/>
</dbReference>
<keyword evidence="1" id="KW-0479">Metal-binding</keyword>